<evidence type="ECO:0000313" key="1">
    <source>
        <dbReference type="EMBL" id="KAL0934688.1"/>
    </source>
</evidence>
<dbReference type="EMBL" id="VUJX02000006">
    <property type="protein sequence ID" value="KAL0934688.1"/>
    <property type="molecule type" value="Genomic_DNA"/>
</dbReference>
<gene>
    <name evidence="1" type="ORF">CTRU02_209279</name>
</gene>
<sequence length="722" mass="81149">MSLIPYHPREGREIVLRHRNAIVVRDPASQRLEIRALSECPTCRQPLRSSSPDRQFDNAQHHDSFVDPNYFRMLRAGPHNARTDHPPSSPIRRFVQPSLPNPQPAVIEDTEDAEFISSTPAVQEGSRIRREAFSPNYFKTFFVEEKELGRGGKGVVLLVRHEIDGCHLGHFACKRVPVGDDHAWLEKVLVEVELLAKLSHPNLVSYRHVWLEDVTLTRFGPSVACAFILQQYCNGGDLLQYIIGEQPKETTKEQLKAQMRRKSKGQLELPRDQFASQRLLSFEEIFSLFRDITSGLAYLHAANYIHRDLKPSNCLLHREGSGLVCLISDFGEVQSENMARKSTGSTGTISYCAPEVLRKDSTGRYGNFTTKSDIFSLGMILYFMCFGRLPYRSANAINEELEDIDELRSEITQWQGFQDERRERPDLPSKLYQLLKRLVALDPSQRPSANEVLAAMKTESTMDGAPRGRSSSPSIGLHGRRIQNLDSPMPPSTPVPDPQKQSRFSSSEEGYNIPSRTAEDGSPRPSLQTSMQRHSDPNSPRHRPHAMVASRSPHSFTRLSPEIAMSEGSAESVKDEPLGSPPLLMPPPGTPLDSFRHKLMVSCLRAGQIFHYNATPLLVVVRLGLFLSKLYSLTRPCWPYMVSPEIGALLVVLAAVDLGLANSDTSPNPRYPRELGRHRPASLPWAWGLRGSIFLAVLHLAILWSADHWSTLCTTGRHSWDV</sequence>
<evidence type="ECO:0000313" key="2">
    <source>
        <dbReference type="Proteomes" id="UP000805649"/>
    </source>
</evidence>
<protein>
    <submittedName>
        <fullName evidence="1">Calcium-dependent protein kinase</fullName>
    </submittedName>
</protein>
<keyword evidence="2" id="KW-1185">Reference proteome</keyword>
<comment type="caution">
    <text evidence="1">The sequence shown here is derived from an EMBL/GenBank/DDBJ whole genome shotgun (WGS) entry which is preliminary data.</text>
</comment>
<accession>A0ACC3YRV4</accession>
<reference evidence="1 2" key="1">
    <citation type="journal article" date="2020" name="Phytopathology">
        <title>Genome Sequence Resources of Colletotrichum truncatum, C. plurivorum, C. musicola, and C. sojae: Four Species Pathogenic to Soybean (Glycine max).</title>
        <authorList>
            <person name="Rogerio F."/>
            <person name="Boufleur T.R."/>
            <person name="Ciampi-Guillardi M."/>
            <person name="Sukno S.A."/>
            <person name="Thon M.R."/>
            <person name="Massola Junior N.S."/>
            <person name="Baroncelli R."/>
        </authorList>
    </citation>
    <scope>NUCLEOTIDE SEQUENCE [LARGE SCALE GENOMIC DNA]</scope>
    <source>
        <strain evidence="1 2">CMES1059</strain>
    </source>
</reference>
<proteinExistence type="predicted"/>
<dbReference type="Proteomes" id="UP000805649">
    <property type="component" value="Unassembled WGS sequence"/>
</dbReference>
<organism evidence="1 2">
    <name type="scientific">Colletotrichum truncatum</name>
    <name type="common">Anthracnose fungus</name>
    <name type="synonym">Colletotrichum capsici</name>
    <dbReference type="NCBI Taxonomy" id="5467"/>
    <lineage>
        <taxon>Eukaryota</taxon>
        <taxon>Fungi</taxon>
        <taxon>Dikarya</taxon>
        <taxon>Ascomycota</taxon>
        <taxon>Pezizomycotina</taxon>
        <taxon>Sordariomycetes</taxon>
        <taxon>Hypocreomycetidae</taxon>
        <taxon>Glomerellales</taxon>
        <taxon>Glomerellaceae</taxon>
        <taxon>Colletotrichum</taxon>
        <taxon>Colletotrichum truncatum species complex</taxon>
    </lineage>
</organism>
<keyword evidence="1" id="KW-0418">Kinase</keyword>
<keyword evidence="1" id="KW-0808">Transferase</keyword>
<name>A0ACC3YRV4_COLTU</name>